<evidence type="ECO:0000313" key="2">
    <source>
        <dbReference type="Proteomes" id="UP000824120"/>
    </source>
</evidence>
<protein>
    <submittedName>
        <fullName evidence="1">Uncharacterized protein</fullName>
    </submittedName>
</protein>
<proteinExistence type="predicted"/>
<dbReference type="OrthoDB" id="1094981at2759"/>
<dbReference type="Proteomes" id="UP000824120">
    <property type="component" value="Chromosome 5"/>
</dbReference>
<sequence>MRWREPMRGKLRSKWSGPFKVTQVFESGVIKLENDKGERFKANGQRIKAYLGVSEDVKIIEECRTTTSIATGDNNKTSNIARAAGEKPWDAALFLLLFGQQRGGRIQHIRSVRAKQHHRF</sequence>
<dbReference type="AlphaFoldDB" id="A0A9J5YZ69"/>
<comment type="caution">
    <text evidence="1">The sequence shown here is derived from an EMBL/GenBank/DDBJ whole genome shotgun (WGS) entry which is preliminary data.</text>
</comment>
<reference evidence="1 2" key="1">
    <citation type="submission" date="2020-09" db="EMBL/GenBank/DDBJ databases">
        <title>De no assembly of potato wild relative species, Solanum commersonii.</title>
        <authorList>
            <person name="Cho K."/>
        </authorList>
    </citation>
    <scope>NUCLEOTIDE SEQUENCE [LARGE SCALE GENOMIC DNA]</scope>
    <source>
        <strain evidence="1">LZ3.2</strain>
        <tissue evidence="1">Leaf</tissue>
    </source>
</reference>
<accession>A0A9J5YZ69</accession>
<dbReference type="EMBL" id="JACXVP010000005">
    <property type="protein sequence ID" value="KAG5605945.1"/>
    <property type="molecule type" value="Genomic_DNA"/>
</dbReference>
<name>A0A9J5YZ69_SOLCO</name>
<organism evidence="1 2">
    <name type="scientific">Solanum commersonii</name>
    <name type="common">Commerson's wild potato</name>
    <name type="synonym">Commerson's nightshade</name>
    <dbReference type="NCBI Taxonomy" id="4109"/>
    <lineage>
        <taxon>Eukaryota</taxon>
        <taxon>Viridiplantae</taxon>
        <taxon>Streptophyta</taxon>
        <taxon>Embryophyta</taxon>
        <taxon>Tracheophyta</taxon>
        <taxon>Spermatophyta</taxon>
        <taxon>Magnoliopsida</taxon>
        <taxon>eudicotyledons</taxon>
        <taxon>Gunneridae</taxon>
        <taxon>Pentapetalae</taxon>
        <taxon>asterids</taxon>
        <taxon>lamiids</taxon>
        <taxon>Solanales</taxon>
        <taxon>Solanaceae</taxon>
        <taxon>Solanoideae</taxon>
        <taxon>Solaneae</taxon>
        <taxon>Solanum</taxon>
    </lineage>
</organism>
<keyword evidence="2" id="KW-1185">Reference proteome</keyword>
<gene>
    <name evidence="1" type="ORF">H5410_027437</name>
</gene>
<evidence type="ECO:0000313" key="1">
    <source>
        <dbReference type="EMBL" id="KAG5605945.1"/>
    </source>
</evidence>